<name>A0A318JGR7_9BURK</name>
<protein>
    <submittedName>
        <fullName evidence="1">Pentapeptide repeat protein</fullName>
    </submittedName>
</protein>
<reference evidence="1 2" key="1">
    <citation type="submission" date="2018-05" db="EMBL/GenBank/DDBJ databases">
        <title>Genomic Encyclopedia of Type Strains, Phase IV (KMG-IV): sequencing the most valuable type-strain genomes for metagenomic binning, comparative biology and taxonomic classification.</title>
        <authorList>
            <person name="Goeker M."/>
        </authorList>
    </citation>
    <scope>NUCLEOTIDE SEQUENCE [LARGE SCALE GENOMIC DNA]</scope>
    <source>
        <strain evidence="1 2">DSM 19792</strain>
    </source>
</reference>
<dbReference type="EMBL" id="QJKB01000001">
    <property type="protein sequence ID" value="PXX46583.1"/>
    <property type="molecule type" value="Genomic_DNA"/>
</dbReference>
<dbReference type="InterPro" id="IPR001646">
    <property type="entry name" value="5peptide_repeat"/>
</dbReference>
<keyword evidence="2" id="KW-1185">Reference proteome</keyword>
<evidence type="ECO:0000313" key="2">
    <source>
        <dbReference type="Proteomes" id="UP000247792"/>
    </source>
</evidence>
<proteinExistence type="predicted"/>
<sequence length="134" mass="15580">MLFENQNFISRLKKPVSLDEHVFRYCEFSDIQFEGGDITSTFLACSFADCGWYWGLFNTCIFVDVKFSNCIFRGTTFSGARFVNCEFENCAFLKDNLNSSCTFNQVNWFACVQRNCTGLENEFRTRDKGRSYLS</sequence>
<gene>
    <name evidence="1" type="ORF">DFR42_101153</name>
</gene>
<dbReference type="Gene3D" id="2.160.20.80">
    <property type="entry name" value="E3 ubiquitin-protein ligase SopA"/>
    <property type="match status" value="1"/>
</dbReference>
<evidence type="ECO:0000313" key="1">
    <source>
        <dbReference type="EMBL" id="PXX46583.1"/>
    </source>
</evidence>
<dbReference type="RefSeq" id="WP_110253052.1">
    <property type="nucleotide sequence ID" value="NZ_QJKB01000001.1"/>
</dbReference>
<dbReference type="AlphaFoldDB" id="A0A318JGR7"/>
<accession>A0A318JGR7</accession>
<dbReference type="Pfam" id="PF00805">
    <property type="entry name" value="Pentapeptide"/>
    <property type="match status" value="1"/>
</dbReference>
<organism evidence="1 2">
    <name type="scientific">Undibacterium pigrum</name>
    <dbReference type="NCBI Taxonomy" id="401470"/>
    <lineage>
        <taxon>Bacteria</taxon>
        <taxon>Pseudomonadati</taxon>
        <taxon>Pseudomonadota</taxon>
        <taxon>Betaproteobacteria</taxon>
        <taxon>Burkholderiales</taxon>
        <taxon>Oxalobacteraceae</taxon>
        <taxon>Undibacterium</taxon>
    </lineage>
</organism>
<dbReference type="SUPFAM" id="SSF141571">
    <property type="entry name" value="Pentapeptide repeat-like"/>
    <property type="match status" value="1"/>
</dbReference>
<dbReference type="OrthoDB" id="156143at2"/>
<dbReference type="Proteomes" id="UP000247792">
    <property type="component" value="Unassembled WGS sequence"/>
</dbReference>
<comment type="caution">
    <text evidence="1">The sequence shown here is derived from an EMBL/GenBank/DDBJ whole genome shotgun (WGS) entry which is preliminary data.</text>
</comment>